<dbReference type="SUPFAM" id="SSF55347">
    <property type="entry name" value="Glyceraldehyde-3-phosphate dehydrogenase-like, C-terminal domain"/>
    <property type="match status" value="1"/>
</dbReference>
<sequence length="329" mass="36652">MKQALIVGGGSIGERHLRCFLDTSRVTASICDVNESLVASLKEKYKLGDCFTDFDKALDSKPDMVVICTPAHLHIPMAQACADRGIPVLIEKPLSTNFDGIDKLITTVKEKNLPVAVAYVTRANPILQDFRKTIQSERFGKPVQLVFTSGQHFPFYRPAYKEIYYNNRATGGGAIQDALTHGLNYCEWLIGPITKLVADADHKVLEGVEVEDTVHVIARHNNVMASYTLNQYQAPNDMVLTVACTEGTLRYEPTEFRWSWQVDPAGHWTHVEFPPMERDDGFVAQAEAFVDLCEGKAEPLCSLEDGYQTLKANLAILNALDSTNWQKLS</sequence>
<dbReference type="RefSeq" id="WP_144996685.1">
    <property type="nucleotide sequence ID" value="NZ_CP036281.1"/>
</dbReference>
<name>A0A518CQA5_9PLAN</name>
<dbReference type="OrthoDB" id="9815825at2"/>
<evidence type="ECO:0000259" key="1">
    <source>
        <dbReference type="Pfam" id="PF01408"/>
    </source>
</evidence>
<feature type="domain" description="GFO/IDH/MocA-like oxidoreductase" evidence="2">
    <location>
        <begin position="128"/>
        <end position="250"/>
    </location>
</feature>
<keyword evidence="4" id="KW-1185">Reference proteome</keyword>
<dbReference type="SUPFAM" id="SSF51735">
    <property type="entry name" value="NAD(P)-binding Rossmann-fold domains"/>
    <property type="match status" value="1"/>
</dbReference>
<organism evidence="3 4">
    <name type="scientific">Polystyrenella longa</name>
    <dbReference type="NCBI Taxonomy" id="2528007"/>
    <lineage>
        <taxon>Bacteria</taxon>
        <taxon>Pseudomonadati</taxon>
        <taxon>Planctomycetota</taxon>
        <taxon>Planctomycetia</taxon>
        <taxon>Planctomycetales</taxon>
        <taxon>Planctomycetaceae</taxon>
        <taxon>Polystyrenella</taxon>
    </lineage>
</organism>
<dbReference type="PANTHER" id="PTHR43249:SF1">
    <property type="entry name" value="D-GLUCOSIDE 3-DEHYDROGENASE"/>
    <property type="match status" value="1"/>
</dbReference>
<dbReference type="InterPro" id="IPR000683">
    <property type="entry name" value="Gfo/Idh/MocA-like_OxRdtase_N"/>
</dbReference>
<dbReference type="EC" id="1.1.1.312" evidence="3"/>
<proteinExistence type="predicted"/>
<gene>
    <name evidence="3" type="primary">ligC</name>
    <name evidence="3" type="ORF">Pla110_31250</name>
</gene>
<dbReference type="GO" id="GO:0000166">
    <property type="term" value="F:nucleotide binding"/>
    <property type="evidence" value="ECO:0007669"/>
    <property type="project" value="InterPro"/>
</dbReference>
<evidence type="ECO:0000313" key="3">
    <source>
        <dbReference type="EMBL" id="QDU81384.1"/>
    </source>
</evidence>
<dbReference type="InterPro" id="IPR036291">
    <property type="entry name" value="NAD(P)-bd_dom_sf"/>
</dbReference>
<dbReference type="Gene3D" id="3.40.50.720">
    <property type="entry name" value="NAD(P)-binding Rossmann-like Domain"/>
    <property type="match status" value="1"/>
</dbReference>
<dbReference type="InterPro" id="IPR052515">
    <property type="entry name" value="Gfo/Idh/MocA_Oxidoreductase"/>
</dbReference>
<dbReference type="PANTHER" id="PTHR43249">
    <property type="entry name" value="UDP-N-ACETYL-2-AMINO-2-DEOXY-D-GLUCURONATE OXIDASE"/>
    <property type="match status" value="1"/>
</dbReference>
<reference evidence="3 4" key="1">
    <citation type="submission" date="2019-02" db="EMBL/GenBank/DDBJ databases">
        <title>Deep-cultivation of Planctomycetes and their phenomic and genomic characterization uncovers novel biology.</title>
        <authorList>
            <person name="Wiegand S."/>
            <person name="Jogler M."/>
            <person name="Boedeker C."/>
            <person name="Pinto D."/>
            <person name="Vollmers J."/>
            <person name="Rivas-Marin E."/>
            <person name="Kohn T."/>
            <person name="Peeters S.H."/>
            <person name="Heuer A."/>
            <person name="Rast P."/>
            <person name="Oberbeckmann S."/>
            <person name="Bunk B."/>
            <person name="Jeske O."/>
            <person name="Meyerdierks A."/>
            <person name="Storesund J.E."/>
            <person name="Kallscheuer N."/>
            <person name="Luecker S."/>
            <person name="Lage O.M."/>
            <person name="Pohl T."/>
            <person name="Merkel B.J."/>
            <person name="Hornburger P."/>
            <person name="Mueller R.-W."/>
            <person name="Bruemmer F."/>
            <person name="Labrenz M."/>
            <person name="Spormann A.M."/>
            <person name="Op den Camp H."/>
            <person name="Overmann J."/>
            <person name="Amann R."/>
            <person name="Jetten M.S.M."/>
            <person name="Mascher T."/>
            <person name="Medema M.H."/>
            <person name="Devos D.P."/>
            <person name="Kaster A.-K."/>
            <person name="Ovreas L."/>
            <person name="Rohde M."/>
            <person name="Galperin M.Y."/>
            <person name="Jogler C."/>
        </authorList>
    </citation>
    <scope>NUCLEOTIDE SEQUENCE [LARGE SCALE GENOMIC DNA]</scope>
    <source>
        <strain evidence="3 4">Pla110</strain>
    </source>
</reference>
<dbReference type="Gene3D" id="3.30.360.10">
    <property type="entry name" value="Dihydrodipicolinate Reductase, domain 2"/>
    <property type="match status" value="1"/>
</dbReference>
<evidence type="ECO:0000313" key="4">
    <source>
        <dbReference type="Proteomes" id="UP000317178"/>
    </source>
</evidence>
<feature type="domain" description="Gfo/Idh/MocA-like oxidoreductase N-terminal" evidence="1">
    <location>
        <begin position="4"/>
        <end position="119"/>
    </location>
</feature>
<dbReference type="EMBL" id="CP036281">
    <property type="protein sequence ID" value="QDU81384.1"/>
    <property type="molecule type" value="Genomic_DNA"/>
</dbReference>
<dbReference type="AlphaFoldDB" id="A0A518CQA5"/>
<keyword evidence="3" id="KW-0560">Oxidoreductase</keyword>
<dbReference type="Proteomes" id="UP000317178">
    <property type="component" value="Chromosome"/>
</dbReference>
<dbReference type="Pfam" id="PF22725">
    <property type="entry name" value="GFO_IDH_MocA_C3"/>
    <property type="match status" value="1"/>
</dbReference>
<protein>
    <submittedName>
        <fullName evidence="3">4-carboxy-2-hydroxymuconate-6-semialdehyde dehydrogenase</fullName>
        <ecNumber evidence="3">1.1.1.312</ecNumber>
    </submittedName>
</protein>
<dbReference type="InterPro" id="IPR055170">
    <property type="entry name" value="GFO_IDH_MocA-like_dom"/>
</dbReference>
<accession>A0A518CQA5</accession>
<dbReference type="KEGG" id="plon:Pla110_31250"/>
<dbReference type="GO" id="GO:0050606">
    <property type="term" value="F:4-carboxy-2-hydroxymuconate semialdehyde hemiacetal dehydrogenase activity"/>
    <property type="evidence" value="ECO:0007669"/>
    <property type="project" value="UniProtKB-EC"/>
</dbReference>
<dbReference type="Pfam" id="PF01408">
    <property type="entry name" value="GFO_IDH_MocA"/>
    <property type="match status" value="1"/>
</dbReference>
<evidence type="ECO:0000259" key="2">
    <source>
        <dbReference type="Pfam" id="PF22725"/>
    </source>
</evidence>